<evidence type="ECO:0000256" key="1">
    <source>
        <dbReference type="SAM" id="MobiDB-lite"/>
    </source>
</evidence>
<protein>
    <submittedName>
        <fullName evidence="2">Uncharacterized protein</fullName>
    </submittedName>
</protein>
<accession>A0ABU3UQ02</accession>
<dbReference type="Proteomes" id="UP001257627">
    <property type="component" value="Unassembled WGS sequence"/>
</dbReference>
<evidence type="ECO:0000313" key="3">
    <source>
        <dbReference type="Proteomes" id="UP001257627"/>
    </source>
</evidence>
<feature type="region of interest" description="Disordered" evidence="1">
    <location>
        <begin position="1"/>
        <end position="47"/>
    </location>
</feature>
<gene>
    <name evidence="2" type="ORF">PU648_27285</name>
</gene>
<name>A0ABU3UQ02_9ACTN</name>
<dbReference type="GeneID" id="93999430"/>
<proteinExistence type="predicted"/>
<dbReference type="RefSeq" id="WP_159055435.1">
    <property type="nucleotide sequence ID" value="NZ_CP107955.1"/>
</dbReference>
<sequence length="47" mass="5400">MDTISKQYQQDQDDYGRPYDTAGRTQHDMDSRQNQDGYEGGGAPWES</sequence>
<comment type="caution">
    <text evidence="2">The sequence shown here is derived from an EMBL/GenBank/DDBJ whole genome shotgun (WGS) entry which is preliminary data.</text>
</comment>
<feature type="compositionally biased region" description="Gly residues" evidence="1">
    <location>
        <begin position="38"/>
        <end position="47"/>
    </location>
</feature>
<feature type="compositionally biased region" description="Polar residues" evidence="1">
    <location>
        <begin position="1"/>
        <end position="10"/>
    </location>
</feature>
<keyword evidence="3" id="KW-1185">Reference proteome</keyword>
<reference evidence="2 3" key="1">
    <citation type="submission" date="2023-02" db="EMBL/GenBank/DDBJ databases">
        <authorList>
            <person name="Maleckis M."/>
        </authorList>
    </citation>
    <scope>NUCLEOTIDE SEQUENCE [LARGE SCALE GENOMIC DNA]</scope>
    <source>
        <strain evidence="2 3">P8-A2</strain>
    </source>
</reference>
<evidence type="ECO:0000313" key="2">
    <source>
        <dbReference type="EMBL" id="MDU8995991.1"/>
    </source>
</evidence>
<organism evidence="2 3">
    <name type="scientific">Streptomyces mirabilis</name>
    <dbReference type="NCBI Taxonomy" id="68239"/>
    <lineage>
        <taxon>Bacteria</taxon>
        <taxon>Bacillati</taxon>
        <taxon>Actinomycetota</taxon>
        <taxon>Actinomycetes</taxon>
        <taxon>Kitasatosporales</taxon>
        <taxon>Streptomycetaceae</taxon>
        <taxon>Streptomyces</taxon>
    </lineage>
</organism>
<dbReference type="EMBL" id="JARAKF010000001">
    <property type="protein sequence ID" value="MDU8995991.1"/>
    <property type="molecule type" value="Genomic_DNA"/>
</dbReference>